<dbReference type="PANTHER" id="PTHR34153:SF2">
    <property type="entry name" value="SI:CH211-262H13.3-RELATED"/>
    <property type="match status" value="1"/>
</dbReference>
<reference evidence="2" key="2">
    <citation type="submission" date="2016-04" db="UniProtKB">
        <authorList>
            <consortium name="EnsemblMetazoa"/>
        </authorList>
    </citation>
    <scope>IDENTIFICATION</scope>
</reference>
<dbReference type="PANTHER" id="PTHR34153">
    <property type="entry name" value="SI:CH211-262H13.3-RELATED-RELATED"/>
    <property type="match status" value="1"/>
</dbReference>
<dbReference type="InterPro" id="IPR032071">
    <property type="entry name" value="DUF4806"/>
</dbReference>
<dbReference type="EMBL" id="ADTU01019795">
    <property type="status" value="NOT_ANNOTATED_CDS"/>
    <property type="molecule type" value="Genomic_DNA"/>
</dbReference>
<dbReference type="KEGG" id="acep:105621674"/>
<dbReference type="Proteomes" id="UP000005205">
    <property type="component" value="Unassembled WGS sequence"/>
</dbReference>
<evidence type="ECO:0000259" key="1">
    <source>
        <dbReference type="Pfam" id="PF16064"/>
    </source>
</evidence>
<proteinExistence type="predicted"/>
<dbReference type="AlphaFoldDB" id="A0A158NLX4"/>
<sequence length="398" mass="46472">MTDGKFYAVVEFEDGPQIIPNNWLDVSVMKAVWPNFTNYKRYDKAVKLMEEPESTWIKHPIRKIYGIYTDYTMAQQKLKEAEKLSNLSSNVEKEKYLKKTKNIIAIKLLDSDSDELSDDNSIKSLSPPIKKRFTYLSVAKKQKIAKNAQEDLNRIHDTEYLSTENITTLNDCNIKKEKEDELAPQNISFVDIEDIHSENNDNDNNKDPLSNLNLKLKKQKLDNFQCFVVRKLINIEKTLKVIVNDMNIFQMTVFQKLAISKNVVENEENIDVFADLPLKDENDLKIMERKLKDDPEYRNQMIKQLNRITSEHVRSSCIRLIKVILSNELAVEYSWYGAKKKLVFSALEICKVIMSVLRNSHPYATDDELTNPIKIWLAHAKERLKRVKELQKEPNDTH</sequence>
<evidence type="ECO:0000313" key="2">
    <source>
        <dbReference type="EnsemblMetazoa" id="XP_012058532.1"/>
    </source>
</evidence>
<feature type="domain" description="DUF4806" evidence="1">
    <location>
        <begin position="275"/>
        <end position="354"/>
    </location>
</feature>
<gene>
    <name evidence="2" type="primary">105621674</name>
</gene>
<evidence type="ECO:0000313" key="3">
    <source>
        <dbReference type="Proteomes" id="UP000005205"/>
    </source>
</evidence>
<protein>
    <recommendedName>
        <fullName evidence="1">DUF4806 domain-containing protein</fullName>
    </recommendedName>
</protein>
<dbReference type="Pfam" id="PF16064">
    <property type="entry name" value="DUF4806"/>
    <property type="match status" value="1"/>
</dbReference>
<dbReference type="InParanoid" id="A0A158NLX4"/>
<accession>A0A158NLX4</accession>
<name>A0A158NLX4_ATTCE</name>
<reference evidence="3" key="1">
    <citation type="journal article" date="2011" name="PLoS Genet.">
        <title>The genome sequence of the leaf-cutter ant Atta cephalotes reveals insights into its obligate symbiotic lifestyle.</title>
        <authorList>
            <person name="Suen G."/>
            <person name="Teiling C."/>
            <person name="Li L."/>
            <person name="Holt C."/>
            <person name="Abouheif E."/>
            <person name="Bornberg-Bauer E."/>
            <person name="Bouffard P."/>
            <person name="Caldera E.J."/>
            <person name="Cash E."/>
            <person name="Cavanaugh A."/>
            <person name="Denas O."/>
            <person name="Elhaik E."/>
            <person name="Fave M.J."/>
            <person name="Gadau J."/>
            <person name="Gibson J.D."/>
            <person name="Graur D."/>
            <person name="Grubbs K.J."/>
            <person name="Hagen D.E."/>
            <person name="Harkins T.T."/>
            <person name="Helmkampf M."/>
            <person name="Hu H."/>
            <person name="Johnson B.R."/>
            <person name="Kim J."/>
            <person name="Marsh S.E."/>
            <person name="Moeller J.A."/>
            <person name="Munoz-Torres M.C."/>
            <person name="Murphy M.C."/>
            <person name="Naughton M.C."/>
            <person name="Nigam S."/>
            <person name="Overson R."/>
            <person name="Rajakumar R."/>
            <person name="Reese J.T."/>
            <person name="Scott J.J."/>
            <person name="Smith C.R."/>
            <person name="Tao S."/>
            <person name="Tsutsui N.D."/>
            <person name="Viljakainen L."/>
            <person name="Wissler L."/>
            <person name="Yandell M.D."/>
            <person name="Zimmer F."/>
            <person name="Taylor J."/>
            <person name="Slater S.C."/>
            <person name="Clifton S.W."/>
            <person name="Warren W.C."/>
            <person name="Elsik C.G."/>
            <person name="Smith C.D."/>
            <person name="Weinstock G.M."/>
            <person name="Gerardo N.M."/>
            <person name="Currie C.R."/>
        </authorList>
    </citation>
    <scope>NUCLEOTIDE SEQUENCE [LARGE SCALE GENOMIC DNA]</scope>
</reference>
<keyword evidence="3" id="KW-1185">Reference proteome</keyword>
<organism evidence="2 3">
    <name type="scientific">Atta cephalotes</name>
    <name type="common">Leafcutter ant</name>
    <dbReference type="NCBI Taxonomy" id="12957"/>
    <lineage>
        <taxon>Eukaryota</taxon>
        <taxon>Metazoa</taxon>
        <taxon>Ecdysozoa</taxon>
        <taxon>Arthropoda</taxon>
        <taxon>Hexapoda</taxon>
        <taxon>Insecta</taxon>
        <taxon>Pterygota</taxon>
        <taxon>Neoptera</taxon>
        <taxon>Endopterygota</taxon>
        <taxon>Hymenoptera</taxon>
        <taxon>Apocrita</taxon>
        <taxon>Aculeata</taxon>
        <taxon>Formicoidea</taxon>
        <taxon>Formicidae</taxon>
        <taxon>Myrmicinae</taxon>
        <taxon>Atta</taxon>
    </lineage>
</organism>
<dbReference type="OrthoDB" id="7547054at2759"/>
<dbReference type="EnsemblMetazoa" id="XM_012203142.1">
    <property type="protein sequence ID" value="XP_012058532.1"/>
    <property type="gene ID" value="LOC105621674"/>
</dbReference>